<evidence type="ECO:0000313" key="3">
    <source>
        <dbReference type="EMBL" id="UOQ68719.1"/>
    </source>
</evidence>
<keyword evidence="3" id="KW-0614">Plasmid</keyword>
<dbReference type="InterPro" id="IPR046216">
    <property type="entry name" value="DUF6249"/>
</dbReference>
<dbReference type="Pfam" id="PF19762">
    <property type="entry name" value="DUF6249"/>
    <property type="match status" value="1"/>
</dbReference>
<organism evidence="3 4">
    <name type="scientific">Hymenobacter volaticus</name>
    <dbReference type="NCBI Taxonomy" id="2932254"/>
    <lineage>
        <taxon>Bacteria</taxon>
        <taxon>Pseudomonadati</taxon>
        <taxon>Bacteroidota</taxon>
        <taxon>Cytophagia</taxon>
        <taxon>Cytophagales</taxon>
        <taxon>Hymenobacteraceae</taxon>
        <taxon>Hymenobacter</taxon>
    </lineage>
</organism>
<gene>
    <name evidence="3" type="ORF">MUN86_23685</name>
</gene>
<keyword evidence="4" id="KW-1185">Reference proteome</keyword>
<feature type="transmembrane region" description="Helical" evidence="1">
    <location>
        <begin position="6"/>
        <end position="27"/>
    </location>
</feature>
<accession>A0ABY4GDS9</accession>
<evidence type="ECO:0000259" key="2">
    <source>
        <dbReference type="Pfam" id="PF19762"/>
    </source>
</evidence>
<reference evidence="3" key="1">
    <citation type="submission" date="2022-04" db="EMBL/GenBank/DDBJ databases">
        <title>Hymenobacter sp. isolated from the air.</title>
        <authorList>
            <person name="Won M."/>
            <person name="Lee C.-M."/>
            <person name="Woen H.-Y."/>
            <person name="Kwon S.-W."/>
        </authorList>
    </citation>
    <scope>NUCLEOTIDE SEQUENCE</scope>
    <source>
        <strain evidence="3">5420S-77</strain>
        <plasmid evidence="3">unnamed1</plasmid>
    </source>
</reference>
<evidence type="ECO:0000313" key="4">
    <source>
        <dbReference type="Proteomes" id="UP000830401"/>
    </source>
</evidence>
<geneLocation type="plasmid" evidence="3 4">
    <name>unnamed1</name>
</geneLocation>
<feature type="transmembrane region" description="Helical" evidence="1">
    <location>
        <begin position="56"/>
        <end position="74"/>
    </location>
</feature>
<keyword evidence="1" id="KW-1133">Transmembrane helix</keyword>
<dbReference type="RefSeq" id="WP_245126202.1">
    <property type="nucleotide sequence ID" value="NZ_CP095062.1"/>
</dbReference>
<proteinExistence type="predicted"/>
<protein>
    <recommendedName>
        <fullName evidence="2">DUF6249 domain-containing protein</fullName>
    </recommendedName>
</protein>
<keyword evidence="1" id="KW-0472">Membrane</keyword>
<dbReference type="Proteomes" id="UP000830401">
    <property type="component" value="Plasmid unnamed1"/>
</dbReference>
<sequence>MNLSPLIVLTLALLLCGTAFGIAYLYFTARSRERLALIARGLDPNTFRPRRTNLKYGMLVSSVVLGTLLGDLIGRQPFGYPIGVPLGVLLGGISLIVYYFIVDKRLTNREKSNGMENDSTY</sequence>
<evidence type="ECO:0000256" key="1">
    <source>
        <dbReference type="SAM" id="Phobius"/>
    </source>
</evidence>
<keyword evidence="1" id="KW-0812">Transmembrane</keyword>
<feature type="transmembrane region" description="Helical" evidence="1">
    <location>
        <begin position="80"/>
        <end position="101"/>
    </location>
</feature>
<feature type="domain" description="DUF6249" evidence="2">
    <location>
        <begin position="7"/>
        <end position="101"/>
    </location>
</feature>
<dbReference type="EMBL" id="CP095062">
    <property type="protein sequence ID" value="UOQ68719.1"/>
    <property type="molecule type" value="Genomic_DNA"/>
</dbReference>
<name>A0ABY4GDS9_9BACT</name>